<dbReference type="PANTHER" id="PTHR21060">
    <property type="entry name" value="ACETATE KINASE"/>
    <property type="match status" value="1"/>
</dbReference>
<dbReference type="InterPro" id="IPR004372">
    <property type="entry name" value="Ac/propionate_kinase"/>
</dbReference>
<feature type="binding site" evidence="6">
    <location>
        <position position="102"/>
    </location>
    <ligand>
        <name>substrate</name>
    </ligand>
</feature>
<accession>A0A519BCK5</accession>
<keyword evidence="6" id="KW-0963">Cytoplasm</keyword>
<proteinExistence type="inferred from homology"/>
<dbReference type="Gene3D" id="3.30.420.40">
    <property type="match status" value="2"/>
</dbReference>
<comment type="catalytic activity">
    <reaction evidence="6">
        <text>acetate + ATP = acetyl phosphate + ADP</text>
        <dbReference type="Rhea" id="RHEA:11352"/>
        <dbReference type="ChEBI" id="CHEBI:22191"/>
        <dbReference type="ChEBI" id="CHEBI:30089"/>
        <dbReference type="ChEBI" id="CHEBI:30616"/>
        <dbReference type="ChEBI" id="CHEBI:456216"/>
        <dbReference type="EC" id="2.7.2.1"/>
    </reaction>
</comment>
<comment type="pathway">
    <text evidence="6">Metabolic intermediate biosynthesis; acetyl-CoA biosynthesis; acetyl-CoA from acetate: step 1/2.</text>
</comment>
<evidence type="ECO:0000313" key="9">
    <source>
        <dbReference type="Proteomes" id="UP000320813"/>
    </source>
</evidence>
<evidence type="ECO:0000256" key="1">
    <source>
        <dbReference type="ARBA" id="ARBA00008748"/>
    </source>
</evidence>
<dbReference type="NCBIfam" id="TIGR00016">
    <property type="entry name" value="ackA"/>
    <property type="match status" value="1"/>
</dbReference>
<comment type="caution">
    <text evidence="6">Lacks conserved residue(s) required for the propagation of feature annotation.</text>
</comment>
<dbReference type="GO" id="GO:0008776">
    <property type="term" value="F:acetate kinase activity"/>
    <property type="evidence" value="ECO:0007669"/>
    <property type="project" value="UniProtKB-UniRule"/>
</dbReference>
<dbReference type="GO" id="GO:0005524">
    <property type="term" value="F:ATP binding"/>
    <property type="evidence" value="ECO:0007669"/>
    <property type="project" value="UniProtKB-KW"/>
</dbReference>
<dbReference type="Pfam" id="PF00871">
    <property type="entry name" value="Acetate_kinase"/>
    <property type="match status" value="1"/>
</dbReference>
<dbReference type="InterPro" id="IPR043129">
    <property type="entry name" value="ATPase_NBD"/>
</dbReference>
<dbReference type="EMBL" id="SGBD01000001">
    <property type="protein sequence ID" value="RZD15012.1"/>
    <property type="molecule type" value="Genomic_DNA"/>
</dbReference>
<evidence type="ECO:0000313" key="8">
    <source>
        <dbReference type="EMBL" id="RZD15012.1"/>
    </source>
</evidence>
<comment type="caution">
    <text evidence="8">The sequence shown here is derived from an EMBL/GenBank/DDBJ whole genome shotgun (WGS) entry which is preliminary data.</text>
</comment>
<dbReference type="GO" id="GO:0006083">
    <property type="term" value="P:acetate metabolic process"/>
    <property type="evidence" value="ECO:0007669"/>
    <property type="project" value="TreeGrafter"/>
</dbReference>
<dbReference type="GO" id="GO:0000287">
    <property type="term" value="F:magnesium ion binding"/>
    <property type="evidence" value="ECO:0007669"/>
    <property type="project" value="UniProtKB-UniRule"/>
</dbReference>
<dbReference type="PROSITE" id="PS01076">
    <property type="entry name" value="ACETATE_KINASE_2"/>
    <property type="match status" value="1"/>
</dbReference>
<protein>
    <recommendedName>
        <fullName evidence="6">Acetate kinase</fullName>
        <ecNumber evidence="6">2.7.2.1</ecNumber>
    </recommendedName>
    <alternativeName>
        <fullName evidence="6">Acetokinase</fullName>
    </alternativeName>
</protein>
<dbReference type="SUPFAM" id="SSF53067">
    <property type="entry name" value="Actin-like ATPase domain"/>
    <property type="match status" value="2"/>
</dbReference>
<evidence type="ECO:0000256" key="7">
    <source>
        <dbReference type="RuleBase" id="RU003835"/>
    </source>
</evidence>
<comment type="similarity">
    <text evidence="1 6 7">Belongs to the acetokinase family.</text>
</comment>
<feature type="site" description="Transition state stabilizer" evidence="6">
    <location>
        <position position="249"/>
    </location>
</feature>
<dbReference type="GO" id="GO:0006085">
    <property type="term" value="P:acetyl-CoA biosynthetic process"/>
    <property type="evidence" value="ECO:0007669"/>
    <property type="project" value="UniProtKB-UniRule"/>
</dbReference>
<dbReference type="GO" id="GO:0005737">
    <property type="term" value="C:cytoplasm"/>
    <property type="evidence" value="ECO:0007669"/>
    <property type="project" value="UniProtKB-SubCell"/>
</dbReference>
<feature type="binding site" evidence="6">
    <location>
        <begin position="336"/>
        <end position="340"/>
    </location>
    <ligand>
        <name>ATP</name>
        <dbReference type="ChEBI" id="CHEBI:30616"/>
    </ligand>
</feature>
<evidence type="ECO:0000256" key="4">
    <source>
        <dbReference type="ARBA" id="ARBA00022777"/>
    </source>
</evidence>
<dbReference type="PRINTS" id="PR00471">
    <property type="entry name" value="ACETATEKNASE"/>
</dbReference>
<comment type="cofactor">
    <cofactor evidence="6">
        <name>Mg(2+)</name>
        <dbReference type="ChEBI" id="CHEBI:18420"/>
    </cofactor>
    <cofactor evidence="6">
        <name>Mn(2+)</name>
        <dbReference type="ChEBI" id="CHEBI:29035"/>
    </cofactor>
    <text evidence="6">Mg(2+). Can also accept Mn(2+).</text>
</comment>
<keyword evidence="3 6" id="KW-0547">Nucleotide-binding</keyword>
<sequence>MIKKTGQIHILSINCGSSSVKFSIFEISGSLDKKNPLLNAGRIFSGIIEEIGTKFGEFHFKIKDKEDFGKLNFKDHSEAINFMIHKLGFNIANLNISIVVHRFVHGGDGFRKPVMASRENIVKLSRLNELAPLHNPSNLKGLEIASRYLPHAKQVCVFDTAFHHTVPLYARIYPIPLDYYNRYKVKRYGFHGISYSYINNLLSLNKKDIKKLIICHLGNGASICAVKNGVSVDTSMGYTPLEGLMMGTRCGDIDPSIPFILKEKLNVSCEELYDILNKKSGLLGISQKTYDFKELLTYSDENSKLAFKMYAYRITKFIGGYCAALNGIDALVFTGGIGENSSLLRKKVCKNLAYLGIKIDDLKNKEASEYFNKFDCHGKIKIRKSIKSIGIGKIPVFAVHTDEDFQMASEAVKLLFYKKPAAT</sequence>
<reference evidence="8 9" key="1">
    <citation type="submission" date="2019-01" db="EMBL/GenBank/DDBJ databases">
        <title>Insights into ecological role of a new deltaproteobacterial order Candidatus Sinidesulfobacterales (Sva0485) by metagenomics and metatranscriptomics.</title>
        <authorList>
            <person name="Tan S."/>
            <person name="Liu J."/>
            <person name="Fang Y."/>
            <person name="Hedlund B.P."/>
            <person name="Lian Z.H."/>
            <person name="Huang L.Y."/>
            <person name="Li J.T."/>
            <person name="Huang L.N."/>
            <person name="Li W.J."/>
            <person name="Jiang H.C."/>
            <person name="Dong H.L."/>
            <person name="Shu W.S."/>
        </authorList>
    </citation>
    <scope>NUCLEOTIDE SEQUENCE [LARGE SCALE GENOMIC DNA]</scope>
    <source>
        <strain evidence="8">AP3</strain>
    </source>
</reference>
<dbReference type="HAMAP" id="MF_00020">
    <property type="entry name" value="Acetate_kinase"/>
    <property type="match status" value="1"/>
</dbReference>
<name>A0A519BCK5_9DELT</name>
<feature type="binding site" evidence="6">
    <location>
        <position position="21"/>
    </location>
    <ligand>
        <name>ATP</name>
        <dbReference type="ChEBI" id="CHEBI:30616"/>
    </ligand>
</feature>
<evidence type="ECO:0000256" key="3">
    <source>
        <dbReference type="ARBA" id="ARBA00022741"/>
    </source>
</evidence>
<evidence type="ECO:0000256" key="6">
    <source>
        <dbReference type="HAMAP-Rule" id="MF_00020"/>
    </source>
</evidence>
<comment type="function">
    <text evidence="6">Catalyzes the formation of acetyl phosphate from acetate and ATP. Can also catalyze the reverse reaction.</text>
</comment>
<keyword evidence="2 6" id="KW-0808">Transferase</keyword>
<feature type="active site" description="Proton donor/acceptor" evidence="6">
    <location>
        <position position="159"/>
    </location>
</feature>
<feature type="site" description="Transition state stabilizer" evidence="6">
    <location>
        <position position="191"/>
    </location>
</feature>
<feature type="binding site" evidence="6">
    <location>
        <begin position="216"/>
        <end position="220"/>
    </location>
    <ligand>
        <name>ATP</name>
        <dbReference type="ChEBI" id="CHEBI:30616"/>
    </ligand>
</feature>
<dbReference type="InterPro" id="IPR000890">
    <property type="entry name" value="Aliphatic_acid_kin_short-chain"/>
</dbReference>
<evidence type="ECO:0000256" key="2">
    <source>
        <dbReference type="ARBA" id="ARBA00022679"/>
    </source>
</evidence>
<dbReference type="PROSITE" id="PS01075">
    <property type="entry name" value="ACETATE_KINASE_1"/>
    <property type="match status" value="1"/>
</dbReference>
<dbReference type="Proteomes" id="UP000320813">
    <property type="component" value="Unassembled WGS sequence"/>
</dbReference>
<keyword evidence="6" id="KW-0479">Metal-binding</keyword>
<evidence type="ECO:0000256" key="5">
    <source>
        <dbReference type="ARBA" id="ARBA00022840"/>
    </source>
</evidence>
<keyword evidence="5 6" id="KW-0067">ATP-binding</keyword>
<dbReference type="UniPathway" id="UPA00340">
    <property type="reaction ID" value="UER00458"/>
</dbReference>
<feature type="binding site" evidence="6">
    <location>
        <position position="14"/>
    </location>
    <ligand>
        <name>Mg(2+)</name>
        <dbReference type="ChEBI" id="CHEBI:18420"/>
    </ligand>
</feature>
<gene>
    <name evidence="6" type="primary">ackA</name>
    <name evidence="8" type="ORF">EVJ47_01680</name>
</gene>
<comment type="subunit">
    <text evidence="6">Homodimer.</text>
</comment>
<organism evidence="8 9">
    <name type="scientific">Candidatus Acidulodesulfobacterium ferriphilum</name>
    <dbReference type="NCBI Taxonomy" id="2597223"/>
    <lineage>
        <taxon>Bacteria</taxon>
        <taxon>Deltaproteobacteria</taxon>
        <taxon>Candidatus Acidulodesulfobacterales</taxon>
        <taxon>Candidatus Acidulodesulfobacterium</taxon>
    </lineage>
</organism>
<dbReference type="AlphaFoldDB" id="A0A519BCK5"/>
<dbReference type="PANTHER" id="PTHR21060:SF15">
    <property type="entry name" value="ACETATE KINASE-RELATED"/>
    <property type="match status" value="1"/>
</dbReference>
<keyword evidence="6" id="KW-0460">Magnesium</keyword>
<dbReference type="InterPro" id="IPR023865">
    <property type="entry name" value="Aliphatic_acid_kinase_CS"/>
</dbReference>
<feature type="binding site" evidence="6">
    <location>
        <position position="403"/>
    </location>
    <ligand>
        <name>Mg(2+)</name>
        <dbReference type="ChEBI" id="CHEBI:18420"/>
    </ligand>
</feature>
<keyword evidence="4 6" id="KW-0418">Kinase</keyword>
<dbReference type="PIRSF" id="PIRSF000722">
    <property type="entry name" value="Acetate_prop_kin"/>
    <property type="match status" value="1"/>
</dbReference>
<dbReference type="EC" id="2.7.2.1" evidence="6"/>
<comment type="subcellular location">
    <subcellularLocation>
        <location evidence="6">Cytoplasm</location>
    </subcellularLocation>
</comment>